<dbReference type="InterPro" id="IPR052160">
    <property type="entry name" value="Gypsy_RT_Integrase-like"/>
</dbReference>
<protein>
    <recommendedName>
        <fullName evidence="1">Integrase zinc-binding domain-containing protein</fullName>
    </recommendedName>
</protein>
<feature type="non-terminal residue" evidence="2">
    <location>
        <position position="88"/>
    </location>
</feature>
<evidence type="ECO:0000313" key="3">
    <source>
        <dbReference type="Proteomes" id="UP001529510"/>
    </source>
</evidence>
<dbReference type="Pfam" id="PF17921">
    <property type="entry name" value="Integrase_H2C2"/>
    <property type="match status" value="1"/>
</dbReference>
<proteinExistence type="predicted"/>
<evidence type="ECO:0000313" key="2">
    <source>
        <dbReference type="EMBL" id="KAL0193533.1"/>
    </source>
</evidence>
<organism evidence="2 3">
    <name type="scientific">Cirrhinus mrigala</name>
    <name type="common">Mrigala</name>
    <dbReference type="NCBI Taxonomy" id="683832"/>
    <lineage>
        <taxon>Eukaryota</taxon>
        <taxon>Metazoa</taxon>
        <taxon>Chordata</taxon>
        <taxon>Craniata</taxon>
        <taxon>Vertebrata</taxon>
        <taxon>Euteleostomi</taxon>
        <taxon>Actinopterygii</taxon>
        <taxon>Neopterygii</taxon>
        <taxon>Teleostei</taxon>
        <taxon>Ostariophysi</taxon>
        <taxon>Cypriniformes</taxon>
        <taxon>Cyprinidae</taxon>
        <taxon>Labeoninae</taxon>
        <taxon>Labeonini</taxon>
        <taxon>Cirrhinus</taxon>
    </lineage>
</organism>
<feature type="domain" description="Integrase zinc-binding" evidence="1">
    <location>
        <begin position="7"/>
        <end position="62"/>
    </location>
</feature>
<gene>
    <name evidence="2" type="ORF">M9458_011829</name>
</gene>
<dbReference type="AlphaFoldDB" id="A0ABD0R6M1"/>
<accession>A0ABD0R6M1</accession>
<dbReference type="Proteomes" id="UP001529510">
    <property type="component" value="Unassembled WGS sequence"/>
</dbReference>
<dbReference type="EMBL" id="JAMKFB020000005">
    <property type="protein sequence ID" value="KAL0193533.1"/>
    <property type="molecule type" value="Genomic_DNA"/>
</dbReference>
<sequence>MWDRRKKKSEKQIFLECHFNDIGHHLGQKKTVHRIQSKYYWLGIVKDVVDWIKVCETCQHAERNKNLARTVRPIKVDGPWDILAIEII</sequence>
<dbReference type="PANTHER" id="PTHR47266">
    <property type="entry name" value="ENDONUCLEASE-RELATED"/>
    <property type="match status" value="1"/>
</dbReference>
<evidence type="ECO:0000259" key="1">
    <source>
        <dbReference type="Pfam" id="PF17921"/>
    </source>
</evidence>
<dbReference type="InterPro" id="IPR041588">
    <property type="entry name" value="Integrase_H2C2"/>
</dbReference>
<reference evidence="2 3" key="1">
    <citation type="submission" date="2024-05" db="EMBL/GenBank/DDBJ databases">
        <title>Genome sequencing and assembly of Indian major carp, Cirrhinus mrigala (Hamilton, 1822).</title>
        <authorList>
            <person name="Mohindra V."/>
            <person name="Chowdhury L.M."/>
            <person name="Lal K."/>
            <person name="Jena J.K."/>
        </authorList>
    </citation>
    <scope>NUCLEOTIDE SEQUENCE [LARGE SCALE GENOMIC DNA]</scope>
    <source>
        <strain evidence="2">CM1030</strain>
        <tissue evidence="2">Blood</tissue>
    </source>
</reference>
<name>A0ABD0R6M1_CIRMR</name>
<comment type="caution">
    <text evidence="2">The sequence shown here is derived from an EMBL/GenBank/DDBJ whole genome shotgun (WGS) entry which is preliminary data.</text>
</comment>
<keyword evidence="3" id="KW-1185">Reference proteome</keyword>
<dbReference type="Gene3D" id="1.10.340.70">
    <property type="match status" value="1"/>
</dbReference>